<dbReference type="EMBL" id="LVWG01000035">
    <property type="protein sequence ID" value="KZK73607.1"/>
    <property type="molecule type" value="Genomic_DNA"/>
</dbReference>
<reference evidence="2 3" key="1">
    <citation type="submission" date="2016-03" db="EMBL/GenBank/DDBJ databases">
        <title>Speciation and ecological success in dimly lit waters: horizontal gene transfer in a green sulfur bacteria bloom unveiled by metagenomic assembly.</title>
        <authorList>
            <person name="Llorens-Mares T."/>
            <person name="Liu Z."/>
            <person name="Allen L.Z."/>
            <person name="Rusch D.B."/>
            <person name="Craig M.T."/>
            <person name="Dupont C.L."/>
            <person name="Bryant D.A."/>
            <person name="Casamayor E.O."/>
        </authorList>
    </citation>
    <scope>NUCLEOTIDE SEQUENCE [LARGE SCALE GENOMIC DNA]</scope>
    <source>
        <strain evidence="2">CIII</strain>
    </source>
</reference>
<organism evidence="2 3">
    <name type="scientific">Pelodictyon luteolum</name>
    <dbReference type="NCBI Taxonomy" id="1100"/>
    <lineage>
        <taxon>Bacteria</taxon>
        <taxon>Pseudomonadati</taxon>
        <taxon>Chlorobiota</taxon>
        <taxon>Chlorobiia</taxon>
        <taxon>Chlorobiales</taxon>
        <taxon>Chlorobiaceae</taxon>
        <taxon>Chlorobium/Pelodictyon group</taxon>
        <taxon>Pelodictyon</taxon>
    </lineage>
</organism>
<keyword evidence="1" id="KW-0812">Transmembrane</keyword>
<proteinExistence type="predicted"/>
<sequence length="86" mass="9300">MEQIVAYFSQHPALFAVAVVLSIAVLAFVLMFILKKVVQVVLVAAAFVVLYAAYLSVTGAGVSPLFGQLWQQFTTALHFISALFGH</sequence>
<accession>A0A165L5Y6</accession>
<protein>
    <submittedName>
        <fullName evidence="2">Uncharacterized protein</fullName>
    </submittedName>
</protein>
<dbReference type="RefSeq" id="WP_303682305.1">
    <property type="nucleotide sequence ID" value="NZ_LVWG01000035.1"/>
</dbReference>
<name>A0A165L5Y6_PELLU</name>
<feature type="transmembrane region" description="Helical" evidence="1">
    <location>
        <begin position="12"/>
        <end position="33"/>
    </location>
</feature>
<comment type="caution">
    <text evidence="2">The sequence shown here is derived from an EMBL/GenBank/DDBJ whole genome shotgun (WGS) entry which is preliminary data.</text>
</comment>
<dbReference type="AlphaFoldDB" id="A0A165L5Y6"/>
<evidence type="ECO:0000313" key="2">
    <source>
        <dbReference type="EMBL" id="KZK73607.1"/>
    </source>
</evidence>
<evidence type="ECO:0000313" key="3">
    <source>
        <dbReference type="Proteomes" id="UP000076481"/>
    </source>
</evidence>
<evidence type="ECO:0000256" key="1">
    <source>
        <dbReference type="SAM" id="Phobius"/>
    </source>
</evidence>
<keyword evidence="1" id="KW-1133">Transmembrane helix</keyword>
<keyword evidence="1" id="KW-0472">Membrane</keyword>
<dbReference type="Proteomes" id="UP000076481">
    <property type="component" value="Unassembled WGS sequence"/>
</dbReference>
<feature type="transmembrane region" description="Helical" evidence="1">
    <location>
        <begin position="40"/>
        <end position="57"/>
    </location>
</feature>
<gene>
    <name evidence="2" type="ORF">A3K90_08300</name>
</gene>